<reference evidence="2 3" key="1">
    <citation type="submission" date="2018-07" db="EMBL/GenBank/DDBJ databases">
        <authorList>
            <person name="Quirk P.G."/>
            <person name="Krulwich T.A."/>
        </authorList>
    </citation>
    <scope>NUCLEOTIDE SEQUENCE [LARGE SCALE GENOMIC DNA]</scope>
    <source>
        <strain evidence="2 3">CC-BB4</strain>
    </source>
</reference>
<feature type="transmembrane region" description="Helical" evidence="1">
    <location>
        <begin position="48"/>
        <end position="70"/>
    </location>
</feature>
<dbReference type="Proteomes" id="UP000254889">
    <property type="component" value="Chromosome"/>
</dbReference>
<keyword evidence="3" id="KW-1185">Reference proteome</keyword>
<dbReference type="RefSeq" id="WP_115689646.1">
    <property type="nucleotide sequence ID" value="NZ_CP031417.1"/>
</dbReference>
<keyword evidence="1" id="KW-1133">Transmembrane helix</keyword>
<proteinExistence type="predicted"/>
<evidence type="ECO:0000313" key="2">
    <source>
        <dbReference type="EMBL" id="AXK80208.1"/>
    </source>
</evidence>
<protein>
    <submittedName>
        <fullName evidence="2">Uncharacterized protein</fullName>
    </submittedName>
</protein>
<dbReference type="AlphaFoldDB" id="A0A345ZTG1"/>
<gene>
    <name evidence="2" type="ORF">DW352_06555</name>
</gene>
<keyword evidence="1" id="KW-0472">Membrane</keyword>
<accession>A0A345ZTG1</accession>
<dbReference type="KEGG" id="ptaw:DW352_06555"/>
<dbReference type="OrthoDB" id="9900485at2"/>
<dbReference type="EMBL" id="CP031417">
    <property type="protein sequence ID" value="AXK80208.1"/>
    <property type="molecule type" value="Genomic_DNA"/>
</dbReference>
<organism evidence="2 3">
    <name type="scientific">Pseudolabrys taiwanensis</name>
    <dbReference type="NCBI Taxonomy" id="331696"/>
    <lineage>
        <taxon>Bacteria</taxon>
        <taxon>Pseudomonadati</taxon>
        <taxon>Pseudomonadota</taxon>
        <taxon>Alphaproteobacteria</taxon>
        <taxon>Hyphomicrobiales</taxon>
        <taxon>Xanthobacteraceae</taxon>
        <taxon>Pseudolabrys</taxon>
    </lineage>
</organism>
<sequence length="75" mass="7459">MSAVLALHVDRAVVLRGIVAGTAWGLALSAGFVGIALTQCGLPCPDDIAFTTLVSVATGIVAIGPLAAFAKRPNA</sequence>
<feature type="transmembrane region" description="Helical" evidence="1">
    <location>
        <begin position="12"/>
        <end position="36"/>
    </location>
</feature>
<evidence type="ECO:0000256" key="1">
    <source>
        <dbReference type="SAM" id="Phobius"/>
    </source>
</evidence>
<name>A0A345ZTG1_9HYPH</name>
<evidence type="ECO:0000313" key="3">
    <source>
        <dbReference type="Proteomes" id="UP000254889"/>
    </source>
</evidence>
<keyword evidence="1" id="KW-0812">Transmembrane</keyword>